<protein>
    <recommendedName>
        <fullName evidence="1">Phasin domain-containing protein</fullName>
    </recommendedName>
</protein>
<dbReference type="AlphaFoldDB" id="A0A2I7N3L4"/>
<evidence type="ECO:0000259" key="1">
    <source>
        <dbReference type="Pfam" id="PF09361"/>
    </source>
</evidence>
<dbReference type="OrthoDB" id="5298576at2"/>
<proteinExistence type="predicted"/>
<evidence type="ECO:0000313" key="2">
    <source>
        <dbReference type="EMBL" id="AUR51054.1"/>
    </source>
</evidence>
<dbReference type="InterPro" id="IPR018968">
    <property type="entry name" value="Phasin"/>
</dbReference>
<feature type="domain" description="Phasin" evidence="1">
    <location>
        <begin position="6"/>
        <end position="104"/>
    </location>
</feature>
<keyword evidence="3" id="KW-1185">Reference proteome</keyword>
<evidence type="ECO:0000313" key="3">
    <source>
        <dbReference type="Proteomes" id="UP000236655"/>
    </source>
</evidence>
<dbReference type="Proteomes" id="UP000236655">
    <property type="component" value="Chromosome"/>
</dbReference>
<dbReference type="KEGG" id="nba:CUN60_01610"/>
<organism evidence="2 3">
    <name type="scientific">Aquella oligotrophica</name>
    <dbReference type="NCBI Taxonomy" id="2067065"/>
    <lineage>
        <taxon>Bacteria</taxon>
        <taxon>Pseudomonadati</taxon>
        <taxon>Pseudomonadota</taxon>
        <taxon>Betaproteobacteria</taxon>
        <taxon>Neisseriales</taxon>
        <taxon>Neisseriaceae</taxon>
        <taxon>Aquella</taxon>
    </lineage>
</organism>
<dbReference type="EMBL" id="CP024847">
    <property type="protein sequence ID" value="AUR51054.1"/>
    <property type="molecule type" value="Genomic_DNA"/>
</dbReference>
<accession>A0A2I7N3L4</accession>
<reference evidence="3" key="1">
    <citation type="submission" date="2017-11" db="EMBL/GenBank/DDBJ databases">
        <authorList>
            <person name="Chan K.G."/>
            <person name="Lee L.S."/>
        </authorList>
    </citation>
    <scope>NUCLEOTIDE SEQUENCE [LARGE SCALE GENOMIC DNA]</scope>
    <source>
        <strain evidence="3">DSM 100970</strain>
    </source>
</reference>
<gene>
    <name evidence="2" type="ORF">CUN60_01610</name>
</gene>
<dbReference type="Pfam" id="PF09361">
    <property type="entry name" value="Phasin_2"/>
    <property type="match status" value="1"/>
</dbReference>
<dbReference type="InterPro" id="IPR010127">
    <property type="entry name" value="Phasin_subfam-1"/>
</dbReference>
<sequence length="181" mass="19413">MLKKNEQFTAETQKAIDTAMDLVSASITSVEKLTHIQLETSRQILEETSKAIKGLTSVSDPKEMFSRINAMATQAVEKNLASARDVYEVVNEVKAKISKAAEDSMHNMQQAVISSVEGASQLNPNGSNFAADALKGWINNANQALAAMNKVAAQVSEFANNNINAATKATVEAAKKTAVKK</sequence>
<dbReference type="RefSeq" id="WP_102950354.1">
    <property type="nucleotide sequence ID" value="NZ_CP024847.1"/>
</dbReference>
<dbReference type="NCBIfam" id="TIGR01841">
    <property type="entry name" value="phasin"/>
    <property type="match status" value="1"/>
</dbReference>
<name>A0A2I7N3L4_9NEIS</name>